<protein>
    <submittedName>
        <fullName evidence="2">Spermatogenesis-associated protein 6</fullName>
    </submittedName>
</protein>
<reference evidence="2" key="2">
    <citation type="submission" date="2025-09" db="UniProtKB">
        <authorList>
            <consortium name="Ensembl"/>
        </authorList>
    </citation>
    <scope>IDENTIFICATION</scope>
</reference>
<keyword evidence="3" id="KW-1185">Reference proteome</keyword>
<dbReference type="PANTHER" id="PTHR16435:SF3">
    <property type="entry name" value="SPERMATOGENESIS-ASSOCIATED PROTEIN 6"/>
    <property type="match status" value="1"/>
</dbReference>
<dbReference type="PANTHER" id="PTHR16435">
    <property type="entry name" value="SPERMATOGENESIS-ASSOCIATED PROTEIN 6 SPATA6"/>
    <property type="match status" value="1"/>
</dbReference>
<dbReference type="Ensembl" id="ENSUPAT00010023334.1">
    <property type="protein sequence ID" value="ENSUPAP00010020513.1"/>
    <property type="gene ID" value="ENSUPAG00010015913.1"/>
</dbReference>
<organism evidence="2 3">
    <name type="scientific">Urocitellus parryii</name>
    <name type="common">Arctic ground squirrel</name>
    <name type="synonym">Spermophilus parryii</name>
    <dbReference type="NCBI Taxonomy" id="9999"/>
    <lineage>
        <taxon>Eukaryota</taxon>
        <taxon>Metazoa</taxon>
        <taxon>Chordata</taxon>
        <taxon>Craniata</taxon>
        <taxon>Vertebrata</taxon>
        <taxon>Euteleostomi</taxon>
        <taxon>Mammalia</taxon>
        <taxon>Eutheria</taxon>
        <taxon>Euarchontoglires</taxon>
        <taxon>Glires</taxon>
        <taxon>Rodentia</taxon>
        <taxon>Sciuromorpha</taxon>
        <taxon>Sciuridae</taxon>
        <taxon>Xerinae</taxon>
        <taxon>Marmotini</taxon>
        <taxon>Urocitellus</taxon>
    </lineage>
</organism>
<dbReference type="AlphaFoldDB" id="A0A8D2HWU8"/>
<name>A0A8D2HWU8_UROPR</name>
<gene>
    <name evidence="2" type="primary">SPATA6</name>
    <name evidence="2" type="synonym">LOC113198085</name>
</gene>
<dbReference type="InterPro" id="IPR042769">
    <property type="entry name" value="SPATA6_fam"/>
</dbReference>
<accession>A0A8D2HWU8</accession>
<dbReference type="GO" id="GO:0032027">
    <property type="term" value="F:myosin light chain binding"/>
    <property type="evidence" value="ECO:0007669"/>
    <property type="project" value="InterPro"/>
</dbReference>
<proteinExistence type="predicted"/>
<evidence type="ECO:0000313" key="2">
    <source>
        <dbReference type="Ensembl" id="ENSUPAP00010020513.1"/>
    </source>
</evidence>
<evidence type="ECO:0000256" key="1">
    <source>
        <dbReference type="SAM" id="SignalP"/>
    </source>
</evidence>
<dbReference type="GO" id="GO:0007283">
    <property type="term" value="P:spermatogenesis"/>
    <property type="evidence" value="ECO:0007669"/>
    <property type="project" value="InterPro"/>
</dbReference>
<dbReference type="GeneTree" id="ENSGT00530000063821"/>
<evidence type="ECO:0000313" key="3">
    <source>
        <dbReference type="Proteomes" id="UP000694417"/>
    </source>
</evidence>
<reference evidence="2" key="1">
    <citation type="submission" date="2025-08" db="UniProtKB">
        <authorList>
            <consortium name="Ensembl"/>
        </authorList>
    </citation>
    <scope>IDENTIFICATION</scope>
</reference>
<feature type="signal peptide" evidence="1">
    <location>
        <begin position="1"/>
        <end position="19"/>
    </location>
</feature>
<dbReference type="Proteomes" id="UP000694417">
    <property type="component" value="Unplaced"/>
</dbReference>
<sequence length="229" mass="26295">MLILQVPGLILYLDPLVETVKEMDGPGCTMVSTIGTLTWHRLWKVIRTPHGRDFDDSLEKCEEYLGARSCGKPQHSARTLLVHSAPSTVPKHSPSPVLNRASLRERFHSDWCSPSNCDEIHDRVKNVLKSHQAHPGHLYDERDPEKDEELELKRGLLYRDSAYDSDPEYSSYQRPHGSLHLDDGEYWSRAASYNKGKSHRPVFENSMDKMYRNLYKKACSSVSHTQESF</sequence>
<dbReference type="GO" id="GO:0120212">
    <property type="term" value="C:sperm head-tail coupling apparatus"/>
    <property type="evidence" value="ECO:0007669"/>
    <property type="project" value="InterPro"/>
</dbReference>
<keyword evidence="1" id="KW-0732">Signal</keyword>
<dbReference type="GO" id="GO:0044458">
    <property type="term" value="P:motile cilium assembly"/>
    <property type="evidence" value="ECO:0007669"/>
    <property type="project" value="TreeGrafter"/>
</dbReference>
<feature type="chain" id="PRO_5034652842" evidence="1">
    <location>
        <begin position="20"/>
        <end position="229"/>
    </location>
</feature>